<dbReference type="RefSeq" id="WP_017744341.1">
    <property type="nucleotide sequence ID" value="NZ_KQ976354.1"/>
</dbReference>
<dbReference type="AlphaFoldDB" id="A0A139X8I9"/>
<evidence type="ECO:0000313" key="1">
    <source>
        <dbReference type="EMBL" id="KYC41000.1"/>
    </source>
</evidence>
<dbReference type="EMBL" id="ANNX02000025">
    <property type="protein sequence ID" value="KYC41000.1"/>
    <property type="molecule type" value="Genomic_DNA"/>
</dbReference>
<dbReference type="Proteomes" id="UP000076925">
    <property type="component" value="Unassembled WGS sequence"/>
</dbReference>
<organism evidence="1 2">
    <name type="scientific">Scytonema hofmannii PCC 7110</name>
    <dbReference type="NCBI Taxonomy" id="128403"/>
    <lineage>
        <taxon>Bacteria</taxon>
        <taxon>Bacillati</taxon>
        <taxon>Cyanobacteriota</taxon>
        <taxon>Cyanophyceae</taxon>
        <taxon>Nostocales</taxon>
        <taxon>Scytonemataceae</taxon>
        <taxon>Scytonema</taxon>
    </lineage>
</organism>
<reference evidence="1 2" key="1">
    <citation type="journal article" date="2013" name="Genome Biol. Evol.">
        <title>Genomes of Stigonematalean cyanobacteria (subsection V) and the evolution of oxygenic photosynthesis from prokaryotes to plastids.</title>
        <authorList>
            <person name="Dagan T."/>
            <person name="Roettger M."/>
            <person name="Stucken K."/>
            <person name="Landan G."/>
            <person name="Koch R."/>
            <person name="Major P."/>
            <person name="Gould S.B."/>
            <person name="Goremykin V.V."/>
            <person name="Rippka R."/>
            <person name="Tandeau de Marsac N."/>
            <person name="Gugger M."/>
            <person name="Lockhart P.J."/>
            <person name="Allen J.F."/>
            <person name="Brune I."/>
            <person name="Maus I."/>
            <person name="Puhler A."/>
            <person name="Martin W.F."/>
        </authorList>
    </citation>
    <scope>NUCLEOTIDE SEQUENCE [LARGE SCALE GENOMIC DNA]</scope>
    <source>
        <strain evidence="1 2">PCC 7110</strain>
    </source>
</reference>
<gene>
    <name evidence="1" type="ORF">WA1_23000</name>
</gene>
<name>A0A139X8I9_9CYAN</name>
<comment type="caution">
    <text evidence="1">The sequence shown here is derived from an EMBL/GenBank/DDBJ whole genome shotgun (WGS) entry which is preliminary data.</text>
</comment>
<accession>A0A139X8I9</accession>
<proteinExistence type="predicted"/>
<evidence type="ECO:0000313" key="2">
    <source>
        <dbReference type="Proteomes" id="UP000076925"/>
    </source>
</evidence>
<keyword evidence="2" id="KW-1185">Reference proteome</keyword>
<sequence>MLKLNKIREWGVGNGEWEWEISDSGVSNRCSSENFITCLENREWESGSGGQGRAIFMLDTHGRSQSVPEVIAPTTRE</sequence>
<protein>
    <submittedName>
        <fullName evidence="1">Uncharacterized protein</fullName>
    </submittedName>
</protein>